<dbReference type="AlphaFoldDB" id="A0A557P3S1"/>
<keyword evidence="1" id="KW-0597">Phosphoprotein</keyword>
<sequence>MHKSVSQVQNVKMSLNSAKQTIMLVDDDPIFRSMIASYLKKLNFEVTEAEDGLDALRLLRHQVPDLMICDLNMPIMSGIELVEEVSWQFPMLPMIVVSATEDMGDVARVLRFGIKDFLTKPITHLDHFTSAIKSTLEESQANPSVVRDFSSQWFQLDHSGQVDEEKELYWHLNHLKDNVVTSRDLLHALQPERDTQQGGWKCSYHVLQPSEMMPLVFDYAWLMDGRFAFYLVDSSDGGENGVGTALLIRALFNDFLRTRKRCHSDLKDLADAVEKGISCTKCSEPINALFGIADMVEGTISILPAGLKSNWLFDSSTQAHSTQAIEKGIKLGEGCTKNFVTSHLPMKKGGELVLSELGVRSFKLTIKNMTQ</sequence>
<dbReference type="SMART" id="SM00448">
    <property type="entry name" value="REC"/>
    <property type="match status" value="1"/>
</dbReference>
<dbReference type="InterPro" id="IPR011006">
    <property type="entry name" value="CheY-like_superfamily"/>
</dbReference>
<dbReference type="InterPro" id="IPR052048">
    <property type="entry name" value="ST_Response_Regulator"/>
</dbReference>
<dbReference type="InterPro" id="IPR001789">
    <property type="entry name" value="Sig_transdc_resp-reg_receiver"/>
</dbReference>
<evidence type="ECO:0000313" key="4">
    <source>
        <dbReference type="Proteomes" id="UP000319828"/>
    </source>
</evidence>
<accession>A0A557P3S1</accession>
<dbReference type="InterPro" id="IPR036457">
    <property type="entry name" value="PPM-type-like_dom_sf"/>
</dbReference>
<name>A0A557P3S1_9VIBR</name>
<organism evidence="3 4">
    <name type="scientific">Vibrio algivorus</name>
    <dbReference type="NCBI Taxonomy" id="1667024"/>
    <lineage>
        <taxon>Bacteria</taxon>
        <taxon>Pseudomonadati</taxon>
        <taxon>Pseudomonadota</taxon>
        <taxon>Gammaproteobacteria</taxon>
        <taxon>Vibrionales</taxon>
        <taxon>Vibrionaceae</taxon>
        <taxon>Vibrio</taxon>
    </lineage>
</organism>
<comment type="caution">
    <text evidence="3">The sequence shown here is derived from an EMBL/GenBank/DDBJ whole genome shotgun (WGS) entry which is preliminary data.</text>
</comment>
<dbReference type="Gene3D" id="3.60.40.10">
    <property type="entry name" value="PPM-type phosphatase domain"/>
    <property type="match status" value="1"/>
</dbReference>
<dbReference type="PROSITE" id="PS50110">
    <property type="entry name" value="RESPONSE_REGULATORY"/>
    <property type="match status" value="1"/>
</dbReference>
<protein>
    <submittedName>
        <fullName evidence="3">Response regulator</fullName>
    </submittedName>
</protein>
<proteinExistence type="predicted"/>
<gene>
    <name evidence="3" type="ORF">FOF44_12195</name>
</gene>
<reference evidence="3 4" key="1">
    <citation type="submission" date="2019-07" db="EMBL/GenBank/DDBJ databases">
        <title>The draft genome sequence of Vibrio algivorus M1486.</title>
        <authorList>
            <person name="Meng X."/>
        </authorList>
    </citation>
    <scope>NUCLEOTIDE SEQUENCE [LARGE SCALE GENOMIC DNA]</scope>
    <source>
        <strain evidence="3 4">M1486</strain>
    </source>
</reference>
<feature type="domain" description="Response regulatory" evidence="2">
    <location>
        <begin position="21"/>
        <end position="135"/>
    </location>
</feature>
<dbReference type="PANTHER" id="PTHR43228:SF1">
    <property type="entry name" value="TWO-COMPONENT RESPONSE REGULATOR ARR22"/>
    <property type="match status" value="1"/>
</dbReference>
<dbReference type="OrthoDB" id="6399952at2"/>
<evidence type="ECO:0000259" key="2">
    <source>
        <dbReference type="PROSITE" id="PS50110"/>
    </source>
</evidence>
<dbReference type="EMBL" id="VMKJ01000025">
    <property type="protein sequence ID" value="TVO35303.1"/>
    <property type="molecule type" value="Genomic_DNA"/>
</dbReference>
<dbReference type="Gene3D" id="3.40.50.2300">
    <property type="match status" value="1"/>
</dbReference>
<dbReference type="Pfam" id="PF00072">
    <property type="entry name" value="Response_reg"/>
    <property type="match status" value="1"/>
</dbReference>
<dbReference type="Proteomes" id="UP000319828">
    <property type="component" value="Unassembled WGS sequence"/>
</dbReference>
<dbReference type="RefSeq" id="WP_144388552.1">
    <property type="nucleotide sequence ID" value="NZ_CANNCB010000020.1"/>
</dbReference>
<dbReference type="PANTHER" id="PTHR43228">
    <property type="entry name" value="TWO-COMPONENT RESPONSE REGULATOR"/>
    <property type="match status" value="1"/>
</dbReference>
<dbReference type="SUPFAM" id="SSF52172">
    <property type="entry name" value="CheY-like"/>
    <property type="match status" value="1"/>
</dbReference>
<feature type="modified residue" description="4-aspartylphosphate" evidence="1">
    <location>
        <position position="70"/>
    </location>
</feature>
<evidence type="ECO:0000256" key="1">
    <source>
        <dbReference type="PROSITE-ProRule" id="PRU00169"/>
    </source>
</evidence>
<dbReference type="GO" id="GO:0000160">
    <property type="term" value="P:phosphorelay signal transduction system"/>
    <property type="evidence" value="ECO:0007669"/>
    <property type="project" value="InterPro"/>
</dbReference>
<evidence type="ECO:0000313" key="3">
    <source>
        <dbReference type="EMBL" id="TVO35303.1"/>
    </source>
</evidence>